<accession>A0A433QHH6</accession>
<evidence type="ECO:0000259" key="2">
    <source>
        <dbReference type="Pfam" id="PF24781"/>
    </source>
</evidence>
<dbReference type="Pfam" id="PF24781">
    <property type="entry name" value="FANCA_helical"/>
    <property type="match status" value="1"/>
</dbReference>
<dbReference type="PANTHER" id="PTHR12047:SF2">
    <property type="entry name" value="FANCONI ANEMIA GROUP A PROTEIN"/>
    <property type="match status" value="1"/>
</dbReference>
<name>A0A433QHH6_9FUNG</name>
<evidence type="ECO:0000313" key="4">
    <source>
        <dbReference type="Proteomes" id="UP000274822"/>
    </source>
</evidence>
<dbReference type="InterPro" id="IPR055386">
    <property type="entry name" value="FANCA_helical"/>
</dbReference>
<evidence type="ECO:0000256" key="1">
    <source>
        <dbReference type="SAM" id="MobiDB-lite"/>
    </source>
</evidence>
<reference evidence="3 4" key="1">
    <citation type="journal article" date="2018" name="New Phytol.">
        <title>Phylogenomics of Endogonaceae and evolution of mycorrhizas within Mucoromycota.</title>
        <authorList>
            <person name="Chang Y."/>
            <person name="Desiro A."/>
            <person name="Na H."/>
            <person name="Sandor L."/>
            <person name="Lipzen A."/>
            <person name="Clum A."/>
            <person name="Barry K."/>
            <person name="Grigoriev I.V."/>
            <person name="Martin F.M."/>
            <person name="Stajich J.E."/>
            <person name="Smith M.E."/>
            <person name="Bonito G."/>
            <person name="Spatafora J.W."/>
        </authorList>
    </citation>
    <scope>NUCLEOTIDE SEQUENCE [LARGE SCALE GENOMIC DNA]</scope>
    <source>
        <strain evidence="3 4">AD002</strain>
    </source>
</reference>
<dbReference type="GO" id="GO:0036297">
    <property type="term" value="P:interstrand cross-link repair"/>
    <property type="evidence" value="ECO:0007669"/>
    <property type="project" value="InterPro"/>
</dbReference>
<keyword evidence="4" id="KW-1185">Reference proteome</keyword>
<organism evidence="3 4">
    <name type="scientific">Jimgerdemannia flammicorona</name>
    <dbReference type="NCBI Taxonomy" id="994334"/>
    <lineage>
        <taxon>Eukaryota</taxon>
        <taxon>Fungi</taxon>
        <taxon>Fungi incertae sedis</taxon>
        <taxon>Mucoromycota</taxon>
        <taxon>Mucoromycotina</taxon>
        <taxon>Endogonomycetes</taxon>
        <taxon>Endogonales</taxon>
        <taxon>Endogonaceae</taxon>
        <taxon>Jimgerdemannia</taxon>
    </lineage>
</organism>
<feature type="domain" description="Fanconi anaemia group A protein helical" evidence="2">
    <location>
        <begin position="550"/>
        <end position="635"/>
    </location>
</feature>
<sequence length="708" mass="78780">MSLPADLYYPATLSALHIANCLRTHAALLRISPPTFAAQRLAAWLHDANQQNKLPHLVACIVLLHRSLDFSTDIFLDSILHTYRQNYANPSALLLTLHALVSRLSGLISLDMVVERLETDDFDWVVNGLKRLLVNDMDETEQSLRVFDDYLISMIHTINFMVPSSSPIHHTTITVDAAKRHSKSWSLYVALTRDDVQNFLNWRSEHPNFPTYSRIFAILSAPILAPHALDARDYKTFVMKELSRLCTMHYEPRVHQPEERALDAENLRSNVLEKVMMAGRALFEDNDNALRCREGVLRPLTDCVASTCDPEAEGSTSAKPTVVKYMIEQLRKHEPNLHPLILLALFRLSCRDASISSSPTLRTGITAEICALLEQGLADSTDHVAITLGIVLAQIAGRERALVPETADEADKSDTVSEERDDEAGYHAWFLKTSLLKSKRTLQSFVGSLQEMVPFEAPAVLQASRLLRADEHFVQSQKLVQLQGKAVQGIQKYKSIVSEYTTLVKTRLMDLGLDHTLRKNPISLSIPTNIRTSDGLQIPTATSTAFTSTADIITILSLFAQTGRVPTSLGQDSVFRQRWYNNTFLPALLFDDHDRRMPLLPKEAVAKYEEARHGLVAALHELKKVPPKLYAQYLERRKGSGGGGGGGGGSGGGGERDGMVWLGQQKESEHFGQRSAVKENIGATESNAMEVKRQLLKKLGGLRKADVT</sequence>
<dbReference type="InterPro" id="IPR003516">
    <property type="entry name" value="FANCA"/>
</dbReference>
<feature type="region of interest" description="Disordered" evidence="1">
    <location>
        <begin position="636"/>
        <end position="661"/>
    </location>
</feature>
<feature type="compositionally biased region" description="Gly residues" evidence="1">
    <location>
        <begin position="640"/>
        <end position="653"/>
    </location>
</feature>
<dbReference type="Proteomes" id="UP000274822">
    <property type="component" value="Unassembled WGS sequence"/>
</dbReference>
<proteinExistence type="predicted"/>
<dbReference type="EMBL" id="RBNJ01005391">
    <property type="protein sequence ID" value="RUS29255.1"/>
    <property type="molecule type" value="Genomic_DNA"/>
</dbReference>
<dbReference type="AlphaFoldDB" id="A0A433QHH6"/>
<gene>
    <name evidence="3" type="ORF">BC938DRAFT_480871</name>
</gene>
<evidence type="ECO:0000313" key="3">
    <source>
        <dbReference type="EMBL" id="RUS29255.1"/>
    </source>
</evidence>
<dbReference type="PANTHER" id="PTHR12047">
    <property type="entry name" value="FANCONI ANEMIA GROUP A PROTEIN"/>
    <property type="match status" value="1"/>
</dbReference>
<protein>
    <recommendedName>
        <fullName evidence="2">Fanconi anaemia group A protein helical domain-containing protein</fullName>
    </recommendedName>
</protein>
<dbReference type="GO" id="GO:0043240">
    <property type="term" value="C:Fanconi anaemia nuclear complex"/>
    <property type="evidence" value="ECO:0007669"/>
    <property type="project" value="InterPro"/>
</dbReference>
<comment type="caution">
    <text evidence="3">The sequence shown here is derived from an EMBL/GenBank/DDBJ whole genome shotgun (WGS) entry which is preliminary data.</text>
</comment>